<organism evidence="1 2">
    <name type="scientific">Faecalibaculum rodentium</name>
    <dbReference type="NCBI Taxonomy" id="1702221"/>
    <lineage>
        <taxon>Bacteria</taxon>
        <taxon>Bacillati</taxon>
        <taxon>Bacillota</taxon>
        <taxon>Erysipelotrichia</taxon>
        <taxon>Erysipelotrichales</taxon>
        <taxon>Erysipelotrichaceae</taxon>
        <taxon>Faecalibaculum</taxon>
    </lineage>
</organism>
<reference evidence="1 2" key="1">
    <citation type="journal article" date="2016" name="Gut Pathog.">
        <title>Whole genome sequencing of "Faecalibaculum rodentium" ALO17, isolated from C57BL/6J laboratory mouse feces.</title>
        <authorList>
            <person name="Lim S."/>
            <person name="Chang D.H."/>
            <person name="Ahn S."/>
            <person name="Kim B.C."/>
        </authorList>
    </citation>
    <scope>NUCLEOTIDE SEQUENCE [LARGE SCALE GENOMIC DNA]</scope>
    <source>
        <strain evidence="1 2">Alo17</strain>
    </source>
</reference>
<protein>
    <submittedName>
        <fullName evidence="1">Uncharacterized protein</fullName>
    </submittedName>
</protein>
<accession>A0A140DXC9</accession>
<dbReference type="RefSeq" id="WP_276813002.1">
    <property type="nucleotide sequence ID" value="NZ_CAMTFD010000068.1"/>
</dbReference>
<dbReference type="STRING" id="1702221.AALO17_21720"/>
<name>A0A140DXC9_9FIRM</name>
<dbReference type="Proteomes" id="UP000069771">
    <property type="component" value="Chromosome"/>
</dbReference>
<proteinExistence type="predicted"/>
<dbReference type="EMBL" id="CP011391">
    <property type="protein sequence ID" value="AMK55306.1"/>
    <property type="molecule type" value="Genomic_DNA"/>
</dbReference>
<sequence length="45" mass="5183">MMRNTAALTGISEERIVFLTRTLAARIRKLTRHLTQQAQDSKQLN</sequence>
<evidence type="ECO:0000313" key="2">
    <source>
        <dbReference type="Proteomes" id="UP000069771"/>
    </source>
</evidence>
<gene>
    <name evidence="1" type="ORF">AALO17_21720</name>
</gene>
<dbReference type="AlphaFoldDB" id="A0A140DXC9"/>
<dbReference type="KEGG" id="fro:AALO17_21720"/>
<keyword evidence="2" id="KW-1185">Reference proteome</keyword>
<evidence type="ECO:0000313" key="1">
    <source>
        <dbReference type="EMBL" id="AMK55306.1"/>
    </source>
</evidence>